<protein>
    <recommendedName>
        <fullName evidence="8">Tetraspanin</fullName>
    </recommendedName>
</protein>
<dbReference type="OrthoDB" id="6763237at2759"/>
<evidence type="ECO:0000313" key="7">
    <source>
        <dbReference type="Proteomes" id="UP001152888"/>
    </source>
</evidence>
<keyword evidence="3 5" id="KW-1133">Transmembrane helix</keyword>
<dbReference type="AlphaFoldDB" id="A0A9P0MI98"/>
<reference evidence="6" key="1">
    <citation type="submission" date="2022-03" db="EMBL/GenBank/DDBJ databases">
        <authorList>
            <person name="Sayadi A."/>
        </authorList>
    </citation>
    <scope>NUCLEOTIDE SEQUENCE</scope>
</reference>
<accession>A0A9P0MI98</accession>
<dbReference type="Proteomes" id="UP001152888">
    <property type="component" value="Unassembled WGS sequence"/>
</dbReference>
<keyword evidence="2 5" id="KW-0812">Transmembrane</keyword>
<feature type="transmembrane region" description="Helical" evidence="5">
    <location>
        <begin position="12"/>
        <end position="35"/>
    </location>
</feature>
<gene>
    <name evidence="6" type="ORF">ACAOBT_LOCUS33460</name>
</gene>
<dbReference type="EMBL" id="CAKOFQ010008322">
    <property type="protein sequence ID" value="CAH2013421.1"/>
    <property type="molecule type" value="Genomic_DNA"/>
</dbReference>
<feature type="transmembrane region" description="Helical" evidence="5">
    <location>
        <begin position="47"/>
        <end position="74"/>
    </location>
</feature>
<comment type="subcellular location">
    <subcellularLocation>
        <location evidence="1">Membrane</location>
        <topology evidence="1">Multi-pass membrane protein</topology>
    </subcellularLocation>
</comment>
<feature type="transmembrane region" description="Helical" evidence="5">
    <location>
        <begin position="80"/>
        <end position="100"/>
    </location>
</feature>
<name>A0A9P0MI98_ACAOB</name>
<organism evidence="6 7">
    <name type="scientific">Acanthoscelides obtectus</name>
    <name type="common">Bean weevil</name>
    <name type="synonym">Bruchus obtectus</name>
    <dbReference type="NCBI Taxonomy" id="200917"/>
    <lineage>
        <taxon>Eukaryota</taxon>
        <taxon>Metazoa</taxon>
        <taxon>Ecdysozoa</taxon>
        <taxon>Arthropoda</taxon>
        <taxon>Hexapoda</taxon>
        <taxon>Insecta</taxon>
        <taxon>Pterygota</taxon>
        <taxon>Neoptera</taxon>
        <taxon>Endopterygota</taxon>
        <taxon>Coleoptera</taxon>
        <taxon>Polyphaga</taxon>
        <taxon>Cucujiformia</taxon>
        <taxon>Chrysomeloidea</taxon>
        <taxon>Chrysomelidae</taxon>
        <taxon>Bruchinae</taxon>
        <taxon>Bruchini</taxon>
        <taxon>Acanthoscelides</taxon>
    </lineage>
</organism>
<evidence type="ECO:0000313" key="6">
    <source>
        <dbReference type="EMBL" id="CAH2013421.1"/>
    </source>
</evidence>
<proteinExistence type="predicted"/>
<dbReference type="CDD" id="cd03127">
    <property type="entry name" value="tetraspanin_LEL"/>
    <property type="match status" value="1"/>
</dbReference>
<dbReference type="InterPro" id="IPR018499">
    <property type="entry name" value="Tetraspanin/Peripherin"/>
</dbReference>
<dbReference type="Pfam" id="PF00335">
    <property type="entry name" value="Tetraspanin"/>
    <property type="match status" value="1"/>
</dbReference>
<evidence type="ECO:0008006" key="8">
    <source>
        <dbReference type="Google" id="ProtNLM"/>
    </source>
</evidence>
<evidence type="ECO:0000256" key="2">
    <source>
        <dbReference type="ARBA" id="ARBA00022692"/>
    </source>
</evidence>
<evidence type="ECO:0000256" key="5">
    <source>
        <dbReference type="SAM" id="Phobius"/>
    </source>
</evidence>
<evidence type="ECO:0000256" key="4">
    <source>
        <dbReference type="ARBA" id="ARBA00023136"/>
    </source>
</evidence>
<comment type="caution">
    <text evidence="6">The sequence shown here is derived from an EMBL/GenBank/DDBJ whole genome shotgun (WGS) entry which is preliminary data.</text>
</comment>
<dbReference type="PANTHER" id="PTHR19282:SF544">
    <property type="entry name" value="TETRASPANIN"/>
    <property type="match status" value="1"/>
</dbReference>
<dbReference type="PANTHER" id="PTHR19282">
    <property type="entry name" value="TETRASPANIN"/>
    <property type="match status" value="1"/>
</dbReference>
<dbReference type="GO" id="GO:0005886">
    <property type="term" value="C:plasma membrane"/>
    <property type="evidence" value="ECO:0007669"/>
    <property type="project" value="TreeGrafter"/>
</dbReference>
<keyword evidence="7" id="KW-1185">Reference proteome</keyword>
<dbReference type="Gene3D" id="1.10.1450.10">
    <property type="entry name" value="Tetraspanin"/>
    <property type="match status" value="1"/>
</dbReference>
<dbReference type="InterPro" id="IPR008952">
    <property type="entry name" value="Tetraspanin_EC2_sf"/>
</dbReference>
<evidence type="ECO:0000256" key="3">
    <source>
        <dbReference type="ARBA" id="ARBA00022989"/>
    </source>
</evidence>
<evidence type="ECO:0000256" key="1">
    <source>
        <dbReference type="ARBA" id="ARBA00004141"/>
    </source>
</evidence>
<dbReference type="SUPFAM" id="SSF48652">
    <property type="entry name" value="Tetraspanin"/>
    <property type="match status" value="1"/>
</dbReference>
<keyword evidence="4 5" id="KW-0472">Membrane</keyword>
<sequence length="188" mass="20803">MYKCSKIALVRTLAGMQILIVCVSVGMIAFVAANLRHRSLRTDYSMLVTLMIINGIILISLAAVGIVVSIYEWANVARCYAFTVIVTALIQASIAIFAVTQLKEIASTRKDLERVYEDYPLNKKARTAIDGIQKDVECCGVDGPQDWQIREWKVPDSCKDIDGNVFKVGCLVPFHNSIVVATEAGKFR</sequence>